<dbReference type="RefSeq" id="WP_089791628.1">
    <property type="nucleotide sequence ID" value="NZ_FOIU01000001.1"/>
</dbReference>
<sequence length="560" mass="65825">MKLPSEFEDQYVKDVLYNRSLENLPDEKWEPIEGYESYKISNYGRVKSLARETLSLFGKERTLPEMIMKPGFVKHFNKYLNKYFYNINCRLSRDGKKTSKPVSRLVYYHFVEEFDFYDQRIHIEAKDGNRLHVHSSNLKKNSASERSLKTFRMDKAKNRHVFYQQTVSQYTTEGELVANFDSFYAAEKAFGIDATAIYHATTKQTLVAGAYRWFLQSNPPKKEDFIVSDKSGKWFNEELWIRLGKPLIDKKSPPSCMNLSIEDLPNEKWKPIPGFKGRFSISNKGRIKRWGSWNPVGRKFFQKDSIVPQFVEFKGDTIYSMCVVLDDLYDKKKKSRIEIARFLFHCFVKAIDLNDKTLIVLNENNPQWELDLSKLVLRSVKDIPKGKKLKSIRILLNSKKTFNDVLWEKLGKPDVKKKNPPPILNLSLSDLPNEHWKPLPGYEGKYVISNKGRVKRLSGWKMGIQFFAEEQILTINTDKFKDSLYLCFRLHEQIRRRSMRLHRLLYHCFVEEFDLNDTSMVVVNDNIPLWEMDLSKLSLHDSNSRLNQKRLIAQNKSGNK</sequence>
<feature type="domain" description="NUMOD4" evidence="1">
    <location>
        <begin position="267"/>
        <end position="289"/>
    </location>
</feature>
<accession>A0A1I0QBB3</accession>
<dbReference type="InterPro" id="IPR044925">
    <property type="entry name" value="His-Me_finger_sf"/>
</dbReference>
<dbReference type="Gene3D" id="3.90.75.20">
    <property type="match status" value="3"/>
</dbReference>
<organism evidence="2 3">
    <name type="scientific">Chryseobacterium wanjuense</name>
    <dbReference type="NCBI Taxonomy" id="356305"/>
    <lineage>
        <taxon>Bacteria</taxon>
        <taxon>Pseudomonadati</taxon>
        <taxon>Bacteroidota</taxon>
        <taxon>Flavobacteriia</taxon>
        <taxon>Flavobacteriales</taxon>
        <taxon>Weeksellaceae</taxon>
        <taxon>Chryseobacterium group</taxon>
        <taxon>Chryseobacterium</taxon>
    </lineage>
</organism>
<feature type="domain" description="NUMOD4" evidence="1">
    <location>
        <begin position="27"/>
        <end position="71"/>
    </location>
</feature>
<dbReference type="Pfam" id="PF07463">
    <property type="entry name" value="NUMOD4"/>
    <property type="match status" value="3"/>
</dbReference>
<dbReference type="SUPFAM" id="SSF54060">
    <property type="entry name" value="His-Me finger endonucleases"/>
    <property type="match status" value="2"/>
</dbReference>
<keyword evidence="3" id="KW-1185">Reference proteome</keyword>
<proteinExistence type="predicted"/>
<dbReference type="GO" id="GO:0016788">
    <property type="term" value="F:hydrolase activity, acting on ester bonds"/>
    <property type="evidence" value="ECO:0007669"/>
    <property type="project" value="InterPro"/>
</dbReference>
<dbReference type="Proteomes" id="UP000199469">
    <property type="component" value="Unassembled WGS sequence"/>
</dbReference>
<dbReference type="OrthoDB" id="6631788at2"/>
<evidence type="ECO:0000313" key="3">
    <source>
        <dbReference type="Proteomes" id="UP000199469"/>
    </source>
</evidence>
<protein>
    <submittedName>
        <fullName evidence="2">NUMOD4 motif-containing protein</fullName>
    </submittedName>
</protein>
<reference evidence="3" key="1">
    <citation type="submission" date="2016-10" db="EMBL/GenBank/DDBJ databases">
        <authorList>
            <person name="Varghese N."/>
            <person name="Submissions S."/>
        </authorList>
    </citation>
    <scope>NUCLEOTIDE SEQUENCE [LARGE SCALE GENOMIC DNA]</scope>
    <source>
        <strain evidence="3">DSM 17724</strain>
    </source>
</reference>
<dbReference type="EMBL" id="FOIU01000001">
    <property type="protein sequence ID" value="SEW24334.1"/>
    <property type="molecule type" value="Genomic_DNA"/>
</dbReference>
<dbReference type="AlphaFoldDB" id="A0A1I0QBB3"/>
<evidence type="ECO:0000313" key="2">
    <source>
        <dbReference type="EMBL" id="SEW24334.1"/>
    </source>
</evidence>
<name>A0A1I0QBB3_9FLAO</name>
<feature type="domain" description="NUMOD4" evidence="1">
    <location>
        <begin position="434"/>
        <end position="459"/>
    </location>
</feature>
<evidence type="ECO:0000259" key="1">
    <source>
        <dbReference type="Pfam" id="PF07463"/>
    </source>
</evidence>
<gene>
    <name evidence="2" type="ORF">SAMN05421841_1794</name>
</gene>
<dbReference type="InterPro" id="IPR010902">
    <property type="entry name" value="NUMOD4"/>
</dbReference>